<accession>A0ABQ8X8I9</accession>
<keyword evidence="4" id="KW-0645">Protease</keyword>
<dbReference type="Gene3D" id="1.20.58.760">
    <property type="entry name" value="Peptidase M41"/>
    <property type="match status" value="1"/>
</dbReference>
<organism evidence="14 15">
    <name type="scientific">Anaeramoeba flamelloides</name>
    <dbReference type="NCBI Taxonomy" id="1746091"/>
    <lineage>
        <taxon>Eukaryota</taxon>
        <taxon>Metamonada</taxon>
        <taxon>Anaeramoebidae</taxon>
        <taxon>Anaeramoeba</taxon>
    </lineage>
</organism>
<evidence type="ECO:0000256" key="5">
    <source>
        <dbReference type="ARBA" id="ARBA00022723"/>
    </source>
</evidence>
<evidence type="ECO:0000256" key="9">
    <source>
        <dbReference type="ARBA" id="ARBA00022840"/>
    </source>
</evidence>
<evidence type="ECO:0000256" key="7">
    <source>
        <dbReference type="ARBA" id="ARBA00022801"/>
    </source>
</evidence>
<evidence type="ECO:0000256" key="11">
    <source>
        <dbReference type="SAM" id="Coils"/>
    </source>
</evidence>
<dbReference type="NCBIfam" id="TIGR01241">
    <property type="entry name" value="FtsH_fam"/>
    <property type="match status" value="1"/>
</dbReference>
<proteinExistence type="inferred from homology"/>
<gene>
    <name evidence="14" type="ORF">M0813_08902</name>
</gene>
<dbReference type="Gene3D" id="1.10.8.60">
    <property type="match status" value="1"/>
</dbReference>
<reference evidence="14" key="1">
    <citation type="submission" date="2022-08" db="EMBL/GenBank/DDBJ databases">
        <title>Novel sulfate-reducing endosymbionts in the free-living metamonad Anaeramoeba.</title>
        <authorList>
            <person name="Jerlstrom-Hultqvist J."/>
            <person name="Cepicka I."/>
            <person name="Gallot-Lavallee L."/>
            <person name="Salas-Leiva D."/>
            <person name="Curtis B.A."/>
            <person name="Zahonova K."/>
            <person name="Pipaliya S."/>
            <person name="Dacks J."/>
            <person name="Roger A.J."/>
        </authorList>
    </citation>
    <scope>NUCLEOTIDE SEQUENCE</scope>
    <source>
        <strain evidence="14">Schooner1</strain>
    </source>
</reference>
<dbReference type="Gene3D" id="3.40.50.300">
    <property type="entry name" value="P-loop containing nucleotide triphosphate hydrolases"/>
    <property type="match status" value="1"/>
</dbReference>
<dbReference type="InterPro" id="IPR037219">
    <property type="entry name" value="Peptidase_M41-like"/>
</dbReference>
<dbReference type="PROSITE" id="PS00674">
    <property type="entry name" value="AAA"/>
    <property type="match status" value="1"/>
</dbReference>
<evidence type="ECO:0000313" key="14">
    <source>
        <dbReference type="EMBL" id="KAJ6228362.1"/>
    </source>
</evidence>
<protein>
    <submittedName>
        <fullName evidence="14">Paraplegin</fullName>
    </submittedName>
</protein>
<dbReference type="InterPro" id="IPR027417">
    <property type="entry name" value="P-loop_NTPase"/>
</dbReference>
<keyword evidence="10" id="KW-0482">Metalloprotease</keyword>
<keyword evidence="7" id="KW-0378">Hydrolase</keyword>
<dbReference type="Gene3D" id="3.40.1690.20">
    <property type="match status" value="1"/>
</dbReference>
<evidence type="ECO:0000256" key="10">
    <source>
        <dbReference type="ARBA" id="ARBA00023049"/>
    </source>
</evidence>
<dbReference type="PANTHER" id="PTHR43655">
    <property type="entry name" value="ATP-DEPENDENT PROTEASE"/>
    <property type="match status" value="1"/>
</dbReference>
<keyword evidence="5" id="KW-0479">Metal-binding</keyword>
<feature type="domain" description="AAA+ ATPase" evidence="13">
    <location>
        <begin position="321"/>
        <end position="462"/>
    </location>
</feature>
<dbReference type="Pfam" id="PF01434">
    <property type="entry name" value="Peptidase_M41"/>
    <property type="match status" value="1"/>
</dbReference>
<evidence type="ECO:0000313" key="15">
    <source>
        <dbReference type="Proteomes" id="UP001150062"/>
    </source>
</evidence>
<comment type="caution">
    <text evidence="14">The sequence shown here is derived from an EMBL/GenBank/DDBJ whole genome shotgun (WGS) entry which is preliminary data.</text>
</comment>
<keyword evidence="6" id="KW-0547">Nucleotide-binding</keyword>
<evidence type="ECO:0000259" key="13">
    <source>
        <dbReference type="SMART" id="SM00382"/>
    </source>
</evidence>
<keyword evidence="11" id="KW-0175">Coiled coil</keyword>
<dbReference type="InterPro" id="IPR041569">
    <property type="entry name" value="AAA_lid_3"/>
</dbReference>
<dbReference type="Pfam" id="PF17862">
    <property type="entry name" value="AAA_lid_3"/>
    <property type="match status" value="1"/>
</dbReference>
<dbReference type="PANTHER" id="PTHR43655:SF2">
    <property type="entry name" value="AFG3 LIKE MATRIX AAA PEPTIDASE SUBUNIT 2, ISOFORM A"/>
    <property type="match status" value="1"/>
</dbReference>
<evidence type="ECO:0000256" key="12">
    <source>
        <dbReference type="SAM" id="MobiDB-lite"/>
    </source>
</evidence>
<dbReference type="InterPro" id="IPR005936">
    <property type="entry name" value="FtsH"/>
</dbReference>
<evidence type="ECO:0000256" key="3">
    <source>
        <dbReference type="ARBA" id="ARBA00010550"/>
    </source>
</evidence>
<feature type="coiled-coil region" evidence="11">
    <location>
        <begin position="742"/>
        <end position="769"/>
    </location>
</feature>
<comment type="similarity">
    <text evidence="3">In the N-terminal section; belongs to the AAA ATPase family.</text>
</comment>
<comment type="similarity">
    <text evidence="2">In the C-terminal section; belongs to the peptidase M41 family.</text>
</comment>
<feature type="region of interest" description="Disordered" evidence="12">
    <location>
        <begin position="32"/>
        <end position="90"/>
    </location>
</feature>
<dbReference type="SMART" id="SM00382">
    <property type="entry name" value="AAA"/>
    <property type="match status" value="1"/>
</dbReference>
<dbReference type="InterPro" id="IPR003593">
    <property type="entry name" value="AAA+_ATPase"/>
</dbReference>
<dbReference type="InterPro" id="IPR050928">
    <property type="entry name" value="ATP-dep_Zn_Metalloprotease"/>
</dbReference>
<evidence type="ECO:0000256" key="8">
    <source>
        <dbReference type="ARBA" id="ARBA00022833"/>
    </source>
</evidence>
<evidence type="ECO:0000256" key="4">
    <source>
        <dbReference type="ARBA" id="ARBA00022670"/>
    </source>
</evidence>
<keyword evidence="15" id="KW-1185">Reference proteome</keyword>
<dbReference type="EMBL" id="JAOAOG010000328">
    <property type="protein sequence ID" value="KAJ6228362.1"/>
    <property type="molecule type" value="Genomic_DNA"/>
</dbReference>
<keyword evidence="8" id="KW-0862">Zinc</keyword>
<dbReference type="HAMAP" id="MF_01458">
    <property type="entry name" value="FtsH"/>
    <property type="match status" value="1"/>
</dbReference>
<comment type="cofactor">
    <cofactor evidence="1">
        <name>Zn(2+)</name>
        <dbReference type="ChEBI" id="CHEBI:29105"/>
    </cofactor>
</comment>
<dbReference type="Proteomes" id="UP001150062">
    <property type="component" value="Unassembled WGS sequence"/>
</dbReference>
<sequence>MFSLTKSIPNHHSLTKIPSFVPQSHLRFFNSKLQKFEEQEPKDEKEKEKEKKIDQEKKKNQEKEKDQEKEKIKEKEKKQKEQEKVKEKKKKYEKEKNQSRWWQFRPNFKKITLALLLAETSFYGLYKLYEAQKKDVPQISWQVFRSDVLPTNKVEKLIVQGQSITVVMKHESNVCPKTLPLPDENKPYTHFFFVVPNLEYFEKRLEIAENELGISVHDRTPVLYSGQEFGIVSNFFDRPEIIGMLVSIFIIVYLNTSSSRKRGPSNYFSALRSKPNVTKPDSEKLITFDDVAGLDEAKQEIREMIDFLNNPQKYSRIGAKIPHGALLVGPPGTGKTLLAKAAAGEANVPFFTISGSEFVEMWVGVGPARVRDLFKKAKENKPAIIFIDEIDAVGRKRSEVGHHSSGTSERETTLNQLLVELDGFGDHEGILVLAGTNRPDILDKALLRPGRFDRQVQIPLPDLNSRGEIFKIHLRKLKLEDSIDEIAKQLCHITSGFSGADIANVCNESALIAIRNGKEVITIKHFLKAVDRIVCGLQKKSKVLSEEEKQLIATHESGHVVVANYLDDKNETLKVSIIPRSSNTLGYAWQIPKEISYQTQQDIKDMMCIALGGRAAEEIRFGQISTLAQDDLSKVTNLAYHYVTMFGMNKKIGNVCYQNIQRISWFVDESQYRNRFPLSTDFSSKIDIEVHSIIEQAYERAKKIVKEEQECLNLITKNLVEKEVLEQNELKLLIKKLKKYSNQDTNEKQKNLEQNNQNTKNNSRLLSEDCNLFLRNKASCTSITTPTLPSSSSTAGISSKIIKNNFSSFFFSKSPDLFNIIRKFNNFSWKKMLN</sequence>
<feature type="compositionally biased region" description="Basic and acidic residues" evidence="12">
    <location>
        <begin position="34"/>
        <end position="90"/>
    </location>
</feature>
<dbReference type="CDD" id="cd19501">
    <property type="entry name" value="RecA-like_FtsH"/>
    <property type="match status" value="1"/>
</dbReference>
<evidence type="ECO:0000256" key="1">
    <source>
        <dbReference type="ARBA" id="ARBA00001947"/>
    </source>
</evidence>
<dbReference type="Pfam" id="PF00004">
    <property type="entry name" value="AAA"/>
    <property type="match status" value="1"/>
</dbReference>
<evidence type="ECO:0000256" key="2">
    <source>
        <dbReference type="ARBA" id="ARBA00010044"/>
    </source>
</evidence>
<name>A0ABQ8X8I9_9EUKA</name>
<evidence type="ECO:0000256" key="6">
    <source>
        <dbReference type="ARBA" id="ARBA00022741"/>
    </source>
</evidence>
<dbReference type="InterPro" id="IPR000642">
    <property type="entry name" value="Peptidase_M41"/>
</dbReference>
<dbReference type="SUPFAM" id="SSF140990">
    <property type="entry name" value="FtsH protease domain-like"/>
    <property type="match status" value="1"/>
</dbReference>
<keyword evidence="9" id="KW-0067">ATP-binding</keyword>
<dbReference type="InterPro" id="IPR003960">
    <property type="entry name" value="ATPase_AAA_CS"/>
</dbReference>
<dbReference type="SUPFAM" id="SSF52540">
    <property type="entry name" value="P-loop containing nucleoside triphosphate hydrolases"/>
    <property type="match status" value="1"/>
</dbReference>
<dbReference type="InterPro" id="IPR003959">
    <property type="entry name" value="ATPase_AAA_core"/>
</dbReference>